<dbReference type="InterPro" id="IPR003439">
    <property type="entry name" value="ABC_transporter-like_ATP-bd"/>
</dbReference>
<feature type="domain" description="ABC transporter" evidence="3">
    <location>
        <begin position="4"/>
        <end position="480"/>
    </location>
</feature>
<dbReference type="PANTHER" id="PTHR42855">
    <property type="entry name" value="ABC TRANSPORTER ATP-BINDING SUBUNIT"/>
    <property type="match status" value="1"/>
</dbReference>
<accession>A0ABP3GYC0</accession>
<keyword evidence="5" id="KW-1185">Reference proteome</keyword>
<dbReference type="PROSITE" id="PS50893">
    <property type="entry name" value="ABC_TRANSPORTER_2"/>
    <property type="match status" value="1"/>
</dbReference>
<sequence>MALVTLHNVKKSFGDRLLFEVDHLSVHKGNRIGLVGTNGSGKTTLLKLLSGEIEPDEGSLESHALISFLPQLKESSQTKSGGEVTADYVIQALNEKSQVLLADEPTTHLDMNHIEWVEKAFLKYHGAYIVISHDRAFLDNVCETIWELDNQTIKIYSGNYSDYKEEKEKEKQFQQTEHEKYIKKSKQLQEAKVMKAKQARDATKRKVPVGDSEYNLKGASDYFQSKAKKLHSVQKSIETRLDKLEKVEKPKEDGIVKMEVPDSEMIRQRFIIRGFDFEGHVPGKLLWKPVNISLKGGEKVGLIGSNGSGKTTLIRQLLSGHPDLVLSPAMKTGYFAQNLNTLDTDKSILENVSEEAVQTETLIRIVLAQLSFTGDDVFKKVSVLSGGERVKVSLAKLLVGDYNTLILDEPTNFLDIQAVEALENLLKNYDGTLIVVSHDRAFISSIVDKLWIIEETKLTEWNGTYSEWEQSSHDTSLNEREEELMRIENQLTSVLSELSLNPSEEKEKQFQDLLNRKRMLEK</sequence>
<dbReference type="InterPro" id="IPR003593">
    <property type="entry name" value="AAA+_ATPase"/>
</dbReference>
<comment type="caution">
    <text evidence="4">The sequence shown here is derived from an EMBL/GenBank/DDBJ whole genome shotgun (WGS) entry which is preliminary data.</text>
</comment>
<dbReference type="EMBL" id="BAAACW010000039">
    <property type="protein sequence ID" value="GAA0356041.1"/>
    <property type="molecule type" value="Genomic_DNA"/>
</dbReference>
<dbReference type="SUPFAM" id="SSF52540">
    <property type="entry name" value="P-loop containing nucleoside triphosphate hydrolases"/>
    <property type="match status" value="2"/>
</dbReference>
<evidence type="ECO:0000313" key="5">
    <source>
        <dbReference type="Proteomes" id="UP001501166"/>
    </source>
</evidence>
<name>A0ABP3GYC0_9LACT</name>
<dbReference type="Proteomes" id="UP001501166">
    <property type="component" value="Unassembled WGS sequence"/>
</dbReference>
<dbReference type="InterPro" id="IPR027417">
    <property type="entry name" value="P-loop_NTPase"/>
</dbReference>
<proteinExistence type="predicted"/>
<evidence type="ECO:0000256" key="1">
    <source>
        <dbReference type="ARBA" id="ARBA00022741"/>
    </source>
</evidence>
<keyword evidence="1" id="KW-0547">Nucleotide-binding</keyword>
<dbReference type="InterPro" id="IPR017871">
    <property type="entry name" value="ABC_transporter-like_CS"/>
</dbReference>
<evidence type="ECO:0000313" key="4">
    <source>
        <dbReference type="EMBL" id="GAA0356041.1"/>
    </source>
</evidence>
<dbReference type="CDD" id="cd03221">
    <property type="entry name" value="ABCF_EF-3"/>
    <property type="match status" value="2"/>
</dbReference>
<protein>
    <submittedName>
        <fullName evidence="4">ABC-F type ribosomal protection protein</fullName>
    </submittedName>
</protein>
<dbReference type="PANTHER" id="PTHR42855:SF2">
    <property type="entry name" value="DRUG RESISTANCE ABC TRANSPORTER,ATP-BINDING PROTEIN"/>
    <property type="match status" value="1"/>
</dbReference>
<dbReference type="InterPro" id="IPR051309">
    <property type="entry name" value="ABCF_ATPase"/>
</dbReference>
<evidence type="ECO:0000256" key="2">
    <source>
        <dbReference type="ARBA" id="ARBA00022840"/>
    </source>
</evidence>
<dbReference type="Pfam" id="PF00005">
    <property type="entry name" value="ABC_tran"/>
    <property type="match status" value="2"/>
</dbReference>
<keyword evidence="2" id="KW-0067">ATP-binding</keyword>
<dbReference type="NCBIfam" id="NF000355">
    <property type="entry name" value="ribo_prot_ABC_F"/>
    <property type="match status" value="1"/>
</dbReference>
<organism evidence="4 5">
    <name type="scientific">Alkalibacterium iburiense</name>
    <dbReference type="NCBI Taxonomy" id="290589"/>
    <lineage>
        <taxon>Bacteria</taxon>
        <taxon>Bacillati</taxon>
        <taxon>Bacillota</taxon>
        <taxon>Bacilli</taxon>
        <taxon>Lactobacillales</taxon>
        <taxon>Carnobacteriaceae</taxon>
        <taxon>Alkalibacterium</taxon>
    </lineage>
</organism>
<dbReference type="Gene3D" id="3.40.50.300">
    <property type="entry name" value="P-loop containing nucleotide triphosphate hydrolases"/>
    <property type="match status" value="3"/>
</dbReference>
<dbReference type="PROSITE" id="PS00211">
    <property type="entry name" value="ABC_TRANSPORTER_1"/>
    <property type="match status" value="1"/>
</dbReference>
<dbReference type="RefSeq" id="WP_343753916.1">
    <property type="nucleotide sequence ID" value="NZ_BAAACW010000039.1"/>
</dbReference>
<gene>
    <name evidence="4" type="primary">abc-f</name>
    <name evidence="4" type="ORF">GCM10008932_06270</name>
</gene>
<dbReference type="SMART" id="SM00382">
    <property type="entry name" value="AAA"/>
    <property type="match status" value="2"/>
</dbReference>
<evidence type="ECO:0000259" key="3">
    <source>
        <dbReference type="PROSITE" id="PS50893"/>
    </source>
</evidence>
<reference evidence="5" key="1">
    <citation type="journal article" date="2019" name="Int. J. Syst. Evol. Microbiol.">
        <title>The Global Catalogue of Microorganisms (GCM) 10K type strain sequencing project: providing services to taxonomists for standard genome sequencing and annotation.</title>
        <authorList>
            <consortium name="The Broad Institute Genomics Platform"/>
            <consortium name="The Broad Institute Genome Sequencing Center for Infectious Disease"/>
            <person name="Wu L."/>
            <person name="Ma J."/>
        </authorList>
    </citation>
    <scope>NUCLEOTIDE SEQUENCE [LARGE SCALE GENOMIC DNA]</scope>
    <source>
        <strain evidence="5">JCM 12662</strain>
    </source>
</reference>